<organism evidence="1 2">
    <name type="scientific">Desulfomicrobium apsheronum</name>
    <dbReference type="NCBI Taxonomy" id="52560"/>
    <lineage>
        <taxon>Bacteria</taxon>
        <taxon>Pseudomonadati</taxon>
        <taxon>Thermodesulfobacteriota</taxon>
        <taxon>Desulfovibrionia</taxon>
        <taxon>Desulfovibrionales</taxon>
        <taxon>Desulfomicrobiaceae</taxon>
        <taxon>Desulfomicrobium</taxon>
    </lineage>
</organism>
<dbReference type="InterPro" id="IPR036390">
    <property type="entry name" value="WH_DNA-bd_sf"/>
</dbReference>
<dbReference type="STRING" id="52560.SAMN04488082_11199"/>
<name>A0A1I3W0Y2_9BACT</name>
<gene>
    <name evidence="1" type="ORF">SAMN04488082_11199</name>
</gene>
<reference evidence="2" key="1">
    <citation type="submission" date="2016-10" db="EMBL/GenBank/DDBJ databases">
        <authorList>
            <person name="Varghese N."/>
            <person name="Submissions S."/>
        </authorList>
    </citation>
    <scope>NUCLEOTIDE SEQUENCE [LARGE SCALE GENOMIC DNA]</scope>
    <source>
        <strain evidence="2">DSM 5918</strain>
    </source>
</reference>
<evidence type="ECO:0000313" key="1">
    <source>
        <dbReference type="EMBL" id="SFK00146.1"/>
    </source>
</evidence>
<protein>
    <recommendedName>
        <fullName evidence="3">MarR family protein</fullName>
    </recommendedName>
</protein>
<dbReference type="RefSeq" id="WP_177193139.1">
    <property type="nucleotide sequence ID" value="NZ_FORX01000011.1"/>
</dbReference>
<dbReference type="Proteomes" id="UP000198635">
    <property type="component" value="Unassembled WGS sequence"/>
</dbReference>
<dbReference type="InterPro" id="IPR019238">
    <property type="entry name" value="AbiEi_2"/>
</dbReference>
<dbReference type="Pfam" id="PF09952">
    <property type="entry name" value="AbiEi_2"/>
    <property type="match status" value="1"/>
</dbReference>
<evidence type="ECO:0008006" key="3">
    <source>
        <dbReference type="Google" id="ProtNLM"/>
    </source>
</evidence>
<dbReference type="EMBL" id="FORX01000011">
    <property type="protein sequence ID" value="SFK00146.1"/>
    <property type="molecule type" value="Genomic_DNA"/>
</dbReference>
<proteinExistence type="predicted"/>
<accession>A0A1I3W0Y2</accession>
<dbReference type="AlphaFoldDB" id="A0A1I3W0Y2"/>
<evidence type="ECO:0000313" key="2">
    <source>
        <dbReference type="Proteomes" id="UP000198635"/>
    </source>
</evidence>
<keyword evidence="2" id="KW-1185">Reference proteome</keyword>
<dbReference type="SUPFAM" id="SSF46785">
    <property type="entry name" value="Winged helix' DNA-binding domain"/>
    <property type="match status" value="1"/>
</dbReference>
<sequence>MHEKESRILSQAVEAASRLTGLEFSFEQAGIRDMESIDAVVTLRGQDEAVRWPAEVVRNLTAATLGPVTARVRNLNRSCLLIAPYVNRNLAEKLKGLGIPFMDASGNLFINTPPYYIYVVGQARALDANIGTGFVFNPMSLQVVFTLLCMPEHTSAAYRDIADLAGVSLGTVANTVAALERAGFIVDRGGRGRALARVEELLRRWVPEYAERLRPKLLLGRFSPAEPTWRGMAGPAHYLGGETAAAILTGHIKPAMQTFFLKGELKDFAMANRLKKDPQGPVECLKAFWRFDYHWEHDDLAPPLIIYADLLASGDSRNIETAEIIHERFLAPYFERTR</sequence>